<reference evidence="3" key="1">
    <citation type="submission" date="2009-12" db="EMBL/GenBank/DDBJ databases">
        <authorList>
            <person name="Weinstock G."/>
            <person name="Sodergren E."/>
            <person name="Clifton S."/>
            <person name="Fulton L."/>
            <person name="Fulton B."/>
            <person name="Courtney L."/>
            <person name="Fronick C."/>
            <person name="Harrison M."/>
            <person name="Strong C."/>
            <person name="Farmer C."/>
            <person name="Delahaunty K."/>
            <person name="Markovic C."/>
            <person name="Hall O."/>
            <person name="Minx P."/>
            <person name="Tomlinson C."/>
            <person name="Mitreva M."/>
            <person name="Nelson J."/>
            <person name="Hou S."/>
            <person name="Wollam A."/>
            <person name="Pepin K.H."/>
            <person name="Johnson M."/>
            <person name="Bhonagiri V."/>
            <person name="Nash W.E."/>
            <person name="Warren W."/>
            <person name="Chinwalla A."/>
            <person name="Mardis E.R."/>
            <person name="Wilson R.K."/>
        </authorList>
    </citation>
    <scope>NUCLEOTIDE SEQUENCE [LARGE SCALE GENOMIC DNA]</scope>
    <source>
        <strain evidence="3">DSM 4541</strain>
    </source>
</reference>
<organism evidence="3 4">
    <name type="scientific">Providencia rustigianii DSM 4541</name>
    <dbReference type="NCBI Taxonomy" id="500637"/>
    <lineage>
        <taxon>Bacteria</taxon>
        <taxon>Pseudomonadati</taxon>
        <taxon>Pseudomonadota</taxon>
        <taxon>Gammaproteobacteria</taxon>
        <taxon>Enterobacterales</taxon>
        <taxon>Morganellaceae</taxon>
        <taxon>Providencia</taxon>
    </lineage>
</organism>
<proteinExistence type="inferred from homology"/>
<keyword evidence="4" id="KW-1185">Reference proteome</keyword>
<sequence>MDIPMNNNVIFDFCQIRDLEDFYCQFQQKFSLPSWFGHNLDALWDMISGEIELPMTIIFSHLSLAQQHQFAEIIDLMNEAEDELEGRFIFLLDIPES</sequence>
<dbReference type="Proteomes" id="UP000005512">
    <property type="component" value="Unassembled WGS sequence"/>
</dbReference>
<evidence type="ECO:0000256" key="1">
    <source>
        <dbReference type="ARBA" id="ARBA00006845"/>
    </source>
</evidence>
<gene>
    <name evidence="3" type="ORF">PROVRUST_06190</name>
</gene>
<name>D1P1W7_9GAMM</name>
<feature type="domain" description="Barstar (barnase inhibitor)" evidence="2">
    <location>
        <begin position="9"/>
        <end position="87"/>
    </location>
</feature>
<comment type="similarity">
    <text evidence="1">Belongs to the barstar family.</text>
</comment>
<dbReference type="HOGENOM" id="CLU_121832_2_0_6"/>
<accession>D1P1W7</accession>
<evidence type="ECO:0000259" key="2">
    <source>
        <dbReference type="Pfam" id="PF01337"/>
    </source>
</evidence>
<dbReference type="SUPFAM" id="SSF52038">
    <property type="entry name" value="Barstar-related"/>
    <property type="match status" value="1"/>
</dbReference>
<dbReference type="eggNOG" id="COG2732">
    <property type="taxonomic scope" value="Bacteria"/>
</dbReference>
<dbReference type="InterPro" id="IPR035905">
    <property type="entry name" value="Barstar-like_sf"/>
</dbReference>
<dbReference type="Gene3D" id="3.30.370.10">
    <property type="entry name" value="Barstar-like"/>
    <property type="match status" value="1"/>
</dbReference>
<dbReference type="STRING" id="500637.PROVRUST_06190"/>
<comment type="caution">
    <text evidence="3">The sequence shown here is derived from an EMBL/GenBank/DDBJ whole genome shotgun (WGS) entry which is preliminary data.</text>
</comment>
<protein>
    <submittedName>
        <fullName evidence="3">Barstar (Barnase inhibitor)</fullName>
    </submittedName>
</protein>
<evidence type="ECO:0000313" key="3">
    <source>
        <dbReference type="EMBL" id="EFB72588.1"/>
    </source>
</evidence>
<dbReference type="Pfam" id="PF01337">
    <property type="entry name" value="Barstar"/>
    <property type="match status" value="1"/>
</dbReference>
<dbReference type="InterPro" id="IPR000468">
    <property type="entry name" value="Barstar"/>
</dbReference>
<dbReference type="EMBL" id="ABXV02000022">
    <property type="protein sequence ID" value="EFB72588.1"/>
    <property type="molecule type" value="Genomic_DNA"/>
</dbReference>
<dbReference type="AlphaFoldDB" id="D1P1W7"/>
<evidence type="ECO:0000313" key="4">
    <source>
        <dbReference type="Proteomes" id="UP000005512"/>
    </source>
</evidence>